<keyword evidence="1" id="KW-0472">Membrane</keyword>
<feature type="transmembrane region" description="Helical" evidence="1">
    <location>
        <begin position="36"/>
        <end position="64"/>
    </location>
</feature>
<proteinExistence type="predicted"/>
<dbReference type="Proteomes" id="UP000095287">
    <property type="component" value="Unplaced"/>
</dbReference>
<keyword evidence="2" id="KW-1185">Reference proteome</keyword>
<protein>
    <submittedName>
        <fullName evidence="3">ABC transmembrane type-1 domain-containing protein</fullName>
    </submittedName>
</protein>
<name>A0A1I7YXG8_9BILA</name>
<organism evidence="2 3">
    <name type="scientific">Steinernema glaseri</name>
    <dbReference type="NCBI Taxonomy" id="37863"/>
    <lineage>
        <taxon>Eukaryota</taxon>
        <taxon>Metazoa</taxon>
        <taxon>Ecdysozoa</taxon>
        <taxon>Nematoda</taxon>
        <taxon>Chromadorea</taxon>
        <taxon>Rhabditida</taxon>
        <taxon>Tylenchina</taxon>
        <taxon>Panagrolaimomorpha</taxon>
        <taxon>Strongyloidoidea</taxon>
        <taxon>Steinernematidae</taxon>
        <taxon>Steinernema</taxon>
    </lineage>
</organism>
<evidence type="ECO:0000313" key="2">
    <source>
        <dbReference type="Proteomes" id="UP000095287"/>
    </source>
</evidence>
<dbReference type="AlphaFoldDB" id="A0A1I7YXG8"/>
<evidence type="ECO:0000313" key="3">
    <source>
        <dbReference type="WBParaSite" id="L893_g20838.t1"/>
    </source>
</evidence>
<keyword evidence="1" id="KW-0812">Transmembrane</keyword>
<reference evidence="3" key="1">
    <citation type="submission" date="2016-11" db="UniProtKB">
        <authorList>
            <consortium name="WormBaseParasite"/>
        </authorList>
    </citation>
    <scope>IDENTIFICATION</scope>
</reference>
<sequence length="80" mass="8960">MDPSFGNSVGKLVNTTDVMLLNLTERILTASSFLSFALPLIVVLCLVLMLLVDCIVACYTALFIRVFFEAKKHNHDIDRK</sequence>
<dbReference type="WBParaSite" id="L893_g20838.t1">
    <property type="protein sequence ID" value="L893_g20838.t1"/>
    <property type="gene ID" value="L893_g20838"/>
</dbReference>
<keyword evidence="1" id="KW-1133">Transmembrane helix</keyword>
<accession>A0A1I7YXG8</accession>
<evidence type="ECO:0000256" key="1">
    <source>
        <dbReference type="SAM" id="Phobius"/>
    </source>
</evidence>